<organism evidence="8 9">
    <name type="scientific">Aphidius gifuensis</name>
    <name type="common">Parasitoid wasp</name>
    <dbReference type="NCBI Taxonomy" id="684658"/>
    <lineage>
        <taxon>Eukaryota</taxon>
        <taxon>Metazoa</taxon>
        <taxon>Ecdysozoa</taxon>
        <taxon>Arthropoda</taxon>
        <taxon>Hexapoda</taxon>
        <taxon>Insecta</taxon>
        <taxon>Pterygota</taxon>
        <taxon>Neoptera</taxon>
        <taxon>Endopterygota</taxon>
        <taxon>Hymenoptera</taxon>
        <taxon>Apocrita</taxon>
        <taxon>Ichneumonoidea</taxon>
        <taxon>Braconidae</taxon>
        <taxon>Aphidiinae</taxon>
        <taxon>Aphidius</taxon>
    </lineage>
</organism>
<keyword evidence="4" id="KW-0256">Endoplasmic reticulum</keyword>
<name>A0A834XN43_APHGI</name>
<dbReference type="PANTHER" id="PTHR13077:SF6">
    <property type="entry name" value="SELENOPROTEIN F"/>
    <property type="match status" value="1"/>
</dbReference>
<dbReference type="InterPro" id="IPR038219">
    <property type="entry name" value="Sep15/SelM_sf"/>
</dbReference>
<dbReference type="EMBL" id="JACMRX010000005">
    <property type="protein sequence ID" value="KAF7988552.1"/>
    <property type="molecule type" value="Genomic_DNA"/>
</dbReference>
<keyword evidence="9" id="KW-1185">Reference proteome</keyword>
<evidence type="ECO:0000256" key="3">
    <source>
        <dbReference type="ARBA" id="ARBA00022729"/>
    </source>
</evidence>
<dbReference type="OrthoDB" id="1910009at2759"/>
<keyword evidence="5" id="KW-0712">Selenocysteine</keyword>
<evidence type="ECO:0000256" key="4">
    <source>
        <dbReference type="ARBA" id="ARBA00022824"/>
    </source>
</evidence>
<comment type="similarity">
    <text evidence="2">Belongs to the selenoprotein M/F family.</text>
</comment>
<proteinExistence type="inferred from homology"/>
<feature type="domain" description="Selenoprotein F/M" evidence="7">
    <location>
        <begin position="71"/>
        <end position="142"/>
    </location>
</feature>
<evidence type="ECO:0000256" key="1">
    <source>
        <dbReference type="ARBA" id="ARBA00004319"/>
    </source>
</evidence>
<dbReference type="Pfam" id="PF08806">
    <property type="entry name" value="Sep15_SelM"/>
    <property type="match status" value="1"/>
</dbReference>
<evidence type="ECO:0000256" key="2">
    <source>
        <dbReference type="ARBA" id="ARBA00005742"/>
    </source>
</evidence>
<keyword evidence="3" id="KW-0732">Signal</keyword>
<sequence>MFMFTYTYMVTIVASQYNEEDCNAFGFKKSELLCSTCQELPKFNLTILSDHCLECCINDNVVTKLYPRAEFEVCQCKFGAYPQIQAFLKSDKPSKYPNLSIKYSRGTDPWIYLFNENGEKEDSLDIRKWDTDTIDEFLDTHLVKVK</sequence>
<dbReference type="SUPFAM" id="SSF52833">
    <property type="entry name" value="Thioredoxin-like"/>
    <property type="match status" value="1"/>
</dbReference>
<dbReference type="Gene3D" id="3.40.30.50">
    <property type="entry name" value="Sep15/SelM thioredoxin-like domain, active-site redox motif"/>
    <property type="match status" value="1"/>
</dbReference>
<dbReference type="PANTHER" id="PTHR13077">
    <property type="entry name" value="SELENOPROTEIN F"/>
    <property type="match status" value="1"/>
</dbReference>
<evidence type="ECO:0000313" key="8">
    <source>
        <dbReference type="EMBL" id="KAF7988552.1"/>
    </source>
</evidence>
<comment type="caution">
    <text evidence="8">The sequence shown here is derived from an EMBL/GenBank/DDBJ whole genome shotgun (WGS) entry which is preliminary data.</text>
</comment>
<accession>A0A834XN43</accession>
<evidence type="ECO:0000259" key="7">
    <source>
        <dbReference type="Pfam" id="PF08806"/>
    </source>
</evidence>
<evidence type="ECO:0000256" key="6">
    <source>
        <dbReference type="ARBA" id="ARBA00040775"/>
    </source>
</evidence>
<reference evidence="8 9" key="1">
    <citation type="submission" date="2020-08" db="EMBL/GenBank/DDBJ databases">
        <title>Aphidius gifuensis genome sequencing and assembly.</title>
        <authorList>
            <person name="Du Z."/>
        </authorList>
    </citation>
    <scope>NUCLEOTIDE SEQUENCE [LARGE SCALE GENOMIC DNA]</scope>
    <source>
        <strain evidence="8">YNYX2018</strain>
        <tissue evidence="8">Adults</tissue>
    </source>
</reference>
<dbReference type="GO" id="GO:0016491">
    <property type="term" value="F:oxidoreductase activity"/>
    <property type="evidence" value="ECO:0007669"/>
    <property type="project" value="TreeGrafter"/>
</dbReference>
<dbReference type="InterPro" id="IPR039992">
    <property type="entry name" value="Sep15_SelM"/>
</dbReference>
<dbReference type="InterPro" id="IPR036249">
    <property type="entry name" value="Thioredoxin-like_sf"/>
</dbReference>
<evidence type="ECO:0000256" key="5">
    <source>
        <dbReference type="ARBA" id="ARBA00022933"/>
    </source>
</evidence>
<dbReference type="AlphaFoldDB" id="A0A834XN43"/>
<gene>
    <name evidence="8" type="ORF">HCN44_001125</name>
</gene>
<comment type="subcellular location">
    <subcellularLocation>
        <location evidence="1">Endoplasmic reticulum lumen</location>
    </subcellularLocation>
</comment>
<evidence type="ECO:0000313" key="9">
    <source>
        <dbReference type="Proteomes" id="UP000639338"/>
    </source>
</evidence>
<protein>
    <recommendedName>
        <fullName evidence="6">Selenoprotein F</fullName>
    </recommendedName>
</protein>
<dbReference type="InterPro" id="IPR014912">
    <property type="entry name" value="Sep15_SelM_dom"/>
</dbReference>
<dbReference type="Proteomes" id="UP000639338">
    <property type="component" value="Unassembled WGS sequence"/>
</dbReference>
<dbReference type="GO" id="GO:0005788">
    <property type="term" value="C:endoplasmic reticulum lumen"/>
    <property type="evidence" value="ECO:0007669"/>
    <property type="project" value="UniProtKB-SubCell"/>
</dbReference>